<sequence length="1045" mass="104930">MSRPSNPESPVPVLRPARRTVLQAGAWALPAVVAGAAVPAHAATSETQRLSIDVRETTRPADSQNVAWGDAVSVVARIGSGEGIATAGAAVALSASDLPGLSFSPDAGVTDVDGEFRSTLSSTAGTTFGPATVTAVSGAGSGSMSAFATVRYAGTNVLATGAGDRGGLGTGDAAARRSPSPVYPAFPYRVTKIAQGPDFTLFLTADGDVYAAGSNGSWMLGIGDSTPGFGFDGHTVAVDMDSEVPRRVRGLAHVVDIATGGTFGVALTASGSVYTWGDLSASEGAVGLSLPTRLQRLDGADASPVQVAAGRTTAYALLADGTVRSWSARAAFGQLGDNEAAGSDGVFAGATSTIATVMWKKDSSTIEPLGHVTQISAGAEFACALRDDGTVVAWGAGAGGQLGTGDTPRGRSVAASVGRDASTPLTGAVQVSAGGTSGYAVLDDHTLVAWGDNAAGQLGIGTRASSSWAVDVAVADVREVSGGVSTAHVRDGSGAVFGWGLNATGAVGDGSADGTIVSRPAQLDVQERPILALGVGSGSALRHLVVADPVMDAHGSPRLSLRTADDVVASGSVVEVEGAVLYADGSPVAGQTLQFGATGIGVSFVDDVASGITDARGWARVSLRTTGGYSLGIVALTVAQGSQVARQDIHVVGGNALAVGSMSPWYGLGTGRVGANGVDAAAGAPLVSALEGRIVSAASSWGNSFFVTADGALHAVGADFFRTLERITGYDQSNGFFGVGDPAEIMPYVTTITAFPGFTDARQVVCSRGTVYVLRANGSVVTWGDYAFGAFGDGTVASDLEDDSDPTSYPTGSREDPRPRVIPDLEGVAQLSPMMFGCVALLNDGRVVGWGRNDDNQVTGVSTADQPRPVTIPVPASQQVAGSARSAYALTNDGRVFAWGGNGSGQIGDGSSETRTAPVDVGLTDVRAIVAGESSAYALDGNGDVWAWGANDVGQLGDGSTTDSSSPQRVPGLSGVRQIAATARTAYALCSDGRVLAWGAGEGRGVSGRALSPTLVVGGMTDQDAVPSFSAGGPGTTVLHILRRR</sequence>
<dbReference type="EMBL" id="JAWDIT010000003">
    <property type="protein sequence ID" value="MDU0346220.1"/>
    <property type="molecule type" value="Genomic_DNA"/>
</dbReference>
<evidence type="ECO:0000256" key="2">
    <source>
        <dbReference type="ARBA" id="ARBA00022737"/>
    </source>
</evidence>
<dbReference type="InterPro" id="IPR058923">
    <property type="entry name" value="RCC1-like_dom"/>
</dbReference>
<keyword evidence="4" id="KW-0732">Signal</keyword>
<evidence type="ECO:0000259" key="5">
    <source>
        <dbReference type="Pfam" id="PF25390"/>
    </source>
</evidence>
<dbReference type="Gene3D" id="2.130.10.30">
    <property type="entry name" value="Regulator of chromosome condensation 1/beta-lactamase-inhibitor protein II"/>
    <property type="match status" value="4"/>
</dbReference>
<feature type="region of interest" description="Disordered" evidence="3">
    <location>
        <begin position="798"/>
        <end position="820"/>
    </location>
</feature>
<dbReference type="PRINTS" id="PR00633">
    <property type="entry name" value="RCCNDNSATION"/>
</dbReference>
<dbReference type="InterPro" id="IPR051553">
    <property type="entry name" value="Ran_GTPase-activating"/>
</dbReference>
<evidence type="ECO:0000256" key="4">
    <source>
        <dbReference type="SAM" id="SignalP"/>
    </source>
</evidence>
<dbReference type="Proteomes" id="UP001261125">
    <property type="component" value="Unassembled WGS sequence"/>
</dbReference>
<keyword evidence="2" id="KW-0677">Repeat</keyword>
<keyword evidence="7" id="KW-1185">Reference proteome</keyword>
<dbReference type="SUPFAM" id="SSF50985">
    <property type="entry name" value="RCC1/BLIP-II"/>
    <property type="match status" value="3"/>
</dbReference>
<dbReference type="PROSITE" id="PS51318">
    <property type="entry name" value="TAT"/>
    <property type="match status" value="1"/>
</dbReference>
<feature type="domain" description="RCC1-like" evidence="5">
    <location>
        <begin position="666"/>
        <end position="1033"/>
    </location>
</feature>
<evidence type="ECO:0000313" key="6">
    <source>
        <dbReference type="EMBL" id="MDU0346220.1"/>
    </source>
</evidence>
<dbReference type="PANTHER" id="PTHR45982:SF1">
    <property type="entry name" value="REGULATOR OF CHROMOSOME CONDENSATION"/>
    <property type="match status" value="1"/>
</dbReference>
<evidence type="ECO:0000256" key="3">
    <source>
        <dbReference type="SAM" id="MobiDB-lite"/>
    </source>
</evidence>
<dbReference type="InterPro" id="IPR006311">
    <property type="entry name" value="TAT_signal"/>
</dbReference>
<dbReference type="PROSITE" id="PS50012">
    <property type="entry name" value="RCC1_3"/>
    <property type="match status" value="8"/>
</dbReference>
<comment type="caution">
    <text evidence="6">The sequence shown here is derived from an EMBL/GenBank/DDBJ whole genome shotgun (WGS) entry which is preliminary data.</text>
</comment>
<dbReference type="Pfam" id="PF13540">
    <property type="entry name" value="RCC1_2"/>
    <property type="match status" value="3"/>
</dbReference>
<feature type="chain" id="PRO_5046471980" description="RCC1-like domain-containing protein" evidence="4">
    <location>
        <begin position="43"/>
        <end position="1045"/>
    </location>
</feature>
<dbReference type="PANTHER" id="PTHR45982">
    <property type="entry name" value="REGULATOR OF CHROMOSOME CONDENSATION"/>
    <property type="match status" value="1"/>
</dbReference>
<accession>A0ABU3SN02</accession>
<evidence type="ECO:0000256" key="1">
    <source>
        <dbReference type="ARBA" id="ARBA00022658"/>
    </source>
</evidence>
<dbReference type="InterPro" id="IPR009091">
    <property type="entry name" value="RCC1/BLIP-II"/>
</dbReference>
<protein>
    <recommendedName>
        <fullName evidence="5">RCC1-like domain-containing protein</fullName>
    </recommendedName>
</protein>
<dbReference type="RefSeq" id="WP_316004587.1">
    <property type="nucleotide sequence ID" value="NZ_JAWDIT010000003.1"/>
</dbReference>
<proteinExistence type="predicted"/>
<name>A0ABU3SN02_9MICO</name>
<gene>
    <name evidence="6" type="ORF">RWH44_10970</name>
</gene>
<feature type="signal peptide" evidence="4">
    <location>
        <begin position="1"/>
        <end position="42"/>
    </location>
</feature>
<keyword evidence="1" id="KW-0344">Guanine-nucleotide releasing factor</keyword>
<dbReference type="InterPro" id="IPR000408">
    <property type="entry name" value="Reg_chr_condens"/>
</dbReference>
<evidence type="ECO:0000313" key="7">
    <source>
        <dbReference type="Proteomes" id="UP001261125"/>
    </source>
</evidence>
<reference evidence="6 7" key="1">
    <citation type="submission" date="2023-09" db="EMBL/GenBank/DDBJ databases">
        <title>Microbacterium fusihabitans sp. nov., Microbacterium phycihabitans sp. nov., and Microbacterium cervinum sp. nov., isolated from dried seaweeds of beach.</title>
        <authorList>
            <person name="Lee S.D."/>
        </authorList>
    </citation>
    <scope>NUCLEOTIDE SEQUENCE [LARGE SCALE GENOMIC DNA]</scope>
    <source>
        <strain evidence="6 7">KSW2-29</strain>
    </source>
</reference>
<dbReference type="Pfam" id="PF25390">
    <property type="entry name" value="WD40_RLD"/>
    <property type="match status" value="1"/>
</dbReference>
<organism evidence="6 7">
    <name type="scientific">Microbacterium phycohabitans</name>
    <dbReference type="NCBI Taxonomy" id="3075993"/>
    <lineage>
        <taxon>Bacteria</taxon>
        <taxon>Bacillati</taxon>
        <taxon>Actinomycetota</taxon>
        <taxon>Actinomycetes</taxon>
        <taxon>Micrococcales</taxon>
        <taxon>Microbacteriaceae</taxon>
        <taxon>Microbacterium</taxon>
    </lineage>
</organism>